<evidence type="ECO:0000313" key="9">
    <source>
        <dbReference type="EMBL" id="ODQ44481.1"/>
    </source>
</evidence>
<dbReference type="SUPFAM" id="SSF144122">
    <property type="entry name" value="Tim10-like"/>
    <property type="match status" value="1"/>
</dbReference>
<dbReference type="Pfam" id="PF02953">
    <property type="entry name" value="zf-Tim10_DDP"/>
    <property type="match status" value="1"/>
</dbReference>
<reference evidence="9 10" key="1">
    <citation type="journal article" date="2016" name="Proc. Natl. Acad. Sci. U.S.A.">
        <title>Comparative genomics of biotechnologically important yeasts.</title>
        <authorList>
            <person name="Riley R."/>
            <person name="Haridas S."/>
            <person name="Wolfe K.H."/>
            <person name="Lopes M.R."/>
            <person name="Hittinger C.T."/>
            <person name="Goeker M."/>
            <person name="Salamov A.A."/>
            <person name="Wisecaver J.H."/>
            <person name="Long T.M."/>
            <person name="Calvey C.H."/>
            <person name="Aerts A.L."/>
            <person name="Barry K.W."/>
            <person name="Choi C."/>
            <person name="Clum A."/>
            <person name="Coughlan A.Y."/>
            <person name="Deshpande S."/>
            <person name="Douglass A.P."/>
            <person name="Hanson S.J."/>
            <person name="Klenk H.-P."/>
            <person name="LaButti K.M."/>
            <person name="Lapidus A."/>
            <person name="Lindquist E.A."/>
            <person name="Lipzen A.M."/>
            <person name="Meier-Kolthoff J.P."/>
            <person name="Ohm R.A."/>
            <person name="Otillar R.P."/>
            <person name="Pangilinan J.L."/>
            <person name="Peng Y."/>
            <person name="Rokas A."/>
            <person name="Rosa C.A."/>
            <person name="Scheuner C."/>
            <person name="Sibirny A.A."/>
            <person name="Slot J.C."/>
            <person name="Stielow J.B."/>
            <person name="Sun H."/>
            <person name="Kurtzman C.P."/>
            <person name="Blackwell M."/>
            <person name="Grigoriev I.V."/>
            <person name="Jeffries T.W."/>
        </authorList>
    </citation>
    <scope>NUCLEOTIDE SEQUENCE [LARGE SCALE GENOMIC DNA]</scope>
    <source>
        <strain evidence="9 10">NRRL Y-2026</strain>
    </source>
</reference>
<dbReference type="RefSeq" id="XP_019015594.1">
    <property type="nucleotide sequence ID" value="XM_019163051.1"/>
</dbReference>
<evidence type="ECO:0000256" key="1">
    <source>
        <dbReference type="ARBA" id="ARBA00006720"/>
    </source>
</evidence>
<keyword evidence="10" id="KW-1185">Reference proteome</keyword>
<keyword evidence="2 7" id="KW-0999">Mitochondrion inner membrane</keyword>
<keyword evidence="7" id="KW-0813">Transport</keyword>
<name>A0A1E3NEB5_9ASCO</name>
<dbReference type="InterPro" id="IPR004217">
    <property type="entry name" value="Tim10-like"/>
</dbReference>
<keyword evidence="7" id="KW-0496">Mitochondrion</keyword>
<dbReference type="STRING" id="763406.A0A1E3NEB5"/>
<dbReference type="Gene3D" id="1.10.287.810">
    <property type="entry name" value="Mitochondrial import inner membrane translocase subunit tim13 like domains"/>
    <property type="match status" value="1"/>
</dbReference>
<dbReference type="InterPro" id="IPR035427">
    <property type="entry name" value="Tim10-like_dom_sf"/>
</dbReference>
<keyword evidence="7" id="KW-0143">Chaperone</keyword>
<keyword evidence="6 7" id="KW-1015">Disulfide bond</keyword>
<dbReference type="Proteomes" id="UP000094455">
    <property type="component" value="Unassembled WGS sequence"/>
</dbReference>
<comment type="subcellular location">
    <subcellularLocation>
        <location evidence="7">Mitochondrion inner membrane</location>
        <topology evidence="7">Peripheral membrane protein</topology>
        <orientation evidence="7">Intermembrane side</orientation>
    </subcellularLocation>
</comment>
<dbReference type="GO" id="GO:0045039">
    <property type="term" value="P:protein insertion into mitochondrial inner membrane"/>
    <property type="evidence" value="ECO:0007669"/>
    <property type="project" value="EnsemblFungi"/>
</dbReference>
<dbReference type="GO" id="GO:0042719">
    <property type="term" value="C:mitochondrial intermembrane space chaperone complex"/>
    <property type="evidence" value="ECO:0007669"/>
    <property type="project" value="EnsemblFungi"/>
</dbReference>
<evidence type="ECO:0000256" key="7">
    <source>
        <dbReference type="RuleBase" id="RU367043"/>
    </source>
</evidence>
<dbReference type="OrthoDB" id="344165at2759"/>
<gene>
    <name evidence="9" type="ORF">PICMEDRAFT_37055</name>
</gene>
<evidence type="ECO:0000256" key="4">
    <source>
        <dbReference type="ARBA" id="ARBA00023010"/>
    </source>
</evidence>
<organism evidence="9 10">
    <name type="scientific">Pichia membranifaciens NRRL Y-2026</name>
    <dbReference type="NCBI Taxonomy" id="763406"/>
    <lineage>
        <taxon>Eukaryota</taxon>
        <taxon>Fungi</taxon>
        <taxon>Dikarya</taxon>
        <taxon>Ascomycota</taxon>
        <taxon>Saccharomycotina</taxon>
        <taxon>Pichiomycetes</taxon>
        <taxon>Pichiales</taxon>
        <taxon>Pichiaceae</taxon>
        <taxon>Pichia</taxon>
    </lineage>
</organism>
<evidence type="ECO:0000256" key="3">
    <source>
        <dbReference type="ARBA" id="ARBA00022927"/>
    </source>
</evidence>
<evidence type="ECO:0000256" key="2">
    <source>
        <dbReference type="ARBA" id="ARBA00022792"/>
    </source>
</evidence>
<accession>A0A1E3NEB5</accession>
<feature type="domain" description="Tim10-like" evidence="8">
    <location>
        <begin position="24"/>
        <end position="86"/>
    </location>
</feature>
<keyword evidence="5" id="KW-0472">Membrane</keyword>
<protein>
    <recommendedName>
        <fullName evidence="7">Mitochondrial import inner membrane translocase subunit</fullName>
    </recommendedName>
</protein>
<comment type="domain">
    <text evidence="7">The twin CX3C motif contains 4 conserved Cys residues that form 2 disulfide bonds in the mitochondrial intermembrane space.</text>
</comment>
<comment type="function">
    <text evidence="7">Mitochondrial intermembrane chaperone that participates in the import and insertion of some multi-pass transmembrane proteins into the mitochondrial inner membrane. Also required for the transfer of beta-barrel precursors from the TOM complex to the sorting and assembly machinery (SAM complex) of the outer membrane. Acts as a chaperone-like protein that protects the hydrophobic precursors from aggregation and guide them through the mitochondrial intermembrane space.</text>
</comment>
<dbReference type="GO" id="GO:0015031">
    <property type="term" value="P:protein transport"/>
    <property type="evidence" value="ECO:0007669"/>
    <property type="project" value="UniProtKB-KW"/>
</dbReference>
<evidence type="ECO:0000256" key="6">
    <source>
        <dbReference type="ARBA" id="ARBA00023157"/>
    </source>
</evidence>
<evidence type="ECO:0000313" key="10">
    <source>
        <dbReference type="Proteomes" id="UP000094455"/>
    </source>
</evidence>
<evidence type="ECO:0000259" key="8">
    <source>
        <dbReference type="Pfam" id="PF02953"/>
    </source>
</evidence>
<keyword evidence="4 7" id="KW-0811">Translocation</keyword>
<comment type="similarity">
    <text evidence="1 7">Belongs to the small Tim family.</text>
</comment>
<dbReference type="GO" id="GO:0005743">
    <property type="term" value="C:mitochondrial inner membrane"/>
    <property type="evidence" value="ECO:0007669"/>
    <property type="project" value="UniProtKB-SubCell"/>
</dbReference>
<evidence type="ECO:0000256" key="5">
    <source>
        <dbReference type="ARBA" id="ARBA00023136"/>
    </source>
</evidence>
<dbReference type="AlphaFoldDB" id="A0A1E3NEB5"/>
<dbReference type="EMBL" id="KV454007">
    <property type="protein sequence ID" value="ODQ44481.1"/>
    <property type="molecule type" value="Genomic_DNA"/>
</dbReference>
<comment type="subunit">
    <text evidence="7">Heterohexamer.</text>
</comment>
<sequence length="90" mass="9970">MSQNIDTALLQNLDEGARKEVLAFIQQESSKAKIQTSVTQFTDMCFKKCVTADITTGTLAAGEEQCVSDCLNRFLDTNIKVVQLLQALQR</sequence>
<dbReference type="GeneID" id="30179738"/>
<keyword evidence="3 7" id="KW-0653">Protein transport</keyword>
<proteinExistence type="inferred from homology"/>
<dbReference type="GO" id="GO:0140318">
    <property type="term" value="F:protein transporter activity"/>
    <property type="evidence" value="ECO:0007669"/>
    <property type="project" value="EnsemblFungi"/>
</dbReference>